<dbReference type="PANTHER" id="PTHR17630">
    <property type="entry name" value="DIENELACTONE HYDROLASE"/>
    <property type="match status" value="1"/>
</dbReference>
<gene>
    <name evidence="2" type="ORF">PGLA1383_LOCUS31878</name>
</gene>
<feature type="domain" description="Dienelactone hydrolase" evidence="1">
    <location>
        <begin position="39"/>
        <end position="268"/>
    </location>
</feature>
<dbReference type="EMBL" id="CAJNNV010025370">
    <property type="protein sequence ID" value="CAE8614145.1"/>
    <property type="molecule type" value="Genomic_DNA"/>
</dbReference>
<protein>
    <recommendedName>
        <fullName evidence="1">Dienelactone hydrolase domain-containing protein</fullName>
    </recommendedName>
</protein>
<dbReference type="InterPro" id="IPR002925">
    <property type="entry name" value="Dienelactn_hydro"/>
</dbReference>
<name>A0A813FTZ2_POLGL</name>
<dbReference type="Gene3D" id="3.40.50.1820">
    <property type="entry name" value="alpha/beta hydrolase"/>
    <property type="match status" value="1"/>
</dbReference>
<evidence type="ECO:0000259" key="1">
    <source>
        <dbReference type="Pfam" id="PF01738"/>
    </source>
</evidence>
<accession>A0A813FTZ2</accession>
<dbReference type="SUPFAM" id="SSF53474">
    <property type="entry name" value="alpha/beta-Hydrolases"/>
    <property type="match status" value="1"/>
</dbReference>
<reference evidence="2" key="1">
    <citation type="submission" date="2021-02" db="EMBL/GenBank/DDBJ databases">
        <authorList>
            <person name="Dougan E. K."/>
            <person name="Rhodes N."/>
            <person name="Thang M."/>
            <person name="Chan C."/>
        </authorList>
    </citation>
    <scope>NUCLEOTIDE SEQUENCE</scope>
</reference>
<comment type="caution">
    <text evidence="2">The sequence shown here is derived from an EMBL/GenBank/DDBJ whole genome shotgun (WGS) entry which is preliminary data.</text>
</comment>
<organism evidence="2 3">
    <name type="scientific">Polarella glacialis</name>
    <name type="common">Dinoflagellate</name>
    <dbReference type="NCBI Taxonomy" id="89957"/>
    <lineage>
        <taxon>Eukaryota</taxon>
        <taxon>Sar</taxon>
        <taxon>Alveolata</taxon>
        <taxon>Dinophyceae</taxon>
        <taxon>Suessiales</taxon>
        <taxon>Suessiaceae</taxon>
        <taxon>Polarella</taxon>
    </lineage>
</organism>
<dbReference type="InterPro" id="IPR029058">
    <property type="entry name" value="AB_hydrolase_fold"/>
</dbReference>
<dbReference type="GO" id="GO:0016787">
    <property type="term" value="F:hydrolase activity"/>
    <property type="evidence" value="ECO:0007669"/>
    <property type="project" value="InterPro"/>
</dbReference>
<evidence type="ECO:0000313" key="2">
    <source>
        <dbReference type="EMBL" id="CAE8614145.1"/>
    </source>
</evidence>
<dbReference type="Pfam" id="PF01738">
    <property type="entry name" value="DLH"/>
    <property type="match status" value="1"/>
</dbReference>
<dbReference type="PANTHER" id="PTHR17630:SF44">
    <property type="entry name" value="PROTEIN AIM2"/>
    <property type="match status" value="1"/>
</dbReference>
<dbReference type="Proteomes" id="UP000654075">
    <property type="component" value="Unassembled WGS sequence"/>
</dbReference>
<sequence>MACCPAGAAPYLAADHVDEGQVGEVEGVQYYSSGSGDCGLLFLPDIWGWNGGRIRALADDFAKKGFSVWVPKLLVPFEEGTDGDGLPPVFSLAERGAILGPLFNGDWKAANVLPHVQKVVSAMKASGVKKFAVAGFCYGAWVGMYLARTMSADELVCCVTPHPSITIEGMVGGDPCALASESCCPWAMYPCGDPAAGGDKETYDREGDLFKALDTKFPGKIETKRFGKMQHGFVLRGAIKEGQLGVGGDDVKAAIQECVEDMAQFFEKHGLTPAKL</sequence>
<keyword evidence="3" id="KW-1185">Reference proteome</keyword>
<dbReference type="AlphaFoldDB" id="A0A813FTZ2"/>
<evidence type="ECO:0000313" key="3">
    <source>
        <dbReference type="Proteomes" id="UP000654075"/>
    </source>
</evidence>
<dbReference type="OrthoDB" id="17560at2759"/>
<proteinExistence type="predicted"/>